<keyword evidence="2" id="KW-1185">Reference proteome</keyword>
<comment type="caution">
    <text evidence="1">The sequence shown here is derived from an EMBL/GenBank/DDBJ whole genome shotgun (WGS) entry which is preliminary data.</text>
</comment>
<name>A0A512NS83_9HYPH</name>
<sequence length="112" mass="12021">MAARSVTIKVDNKFDVALVFDHNSIQHGIWGSNPPPRIEPGTLKQWVAESDGVATGTEGTVWYRLDIPGSTGLVRLHWDNPFVGSNNFDQSGPPVVTVVRLGDGSGNDATAH</sequence>
<accession>A0A512NS83</accession>
<dbReference type="Gene3D" id="2.60.270.50">
    <property type="match status" value="1"/>
</dbReference>
<evidence type="ECO:0000313" key="2">
    <source>
        <dbReference type="Proteomes" id="UP000321058"/>
    </source>
</evidence>
<dbReference type="AlphaFoldDB" id="A0A512NS83"/>
<organism evidence="1 2">
    <name type="scientific">Reyranella soli</name>
    <dbReference type="NCBI Taxonomy" id="1230389"/>
    <lineage>
        <taxon>Bacteria</taxon>
        <taxon>Pseudomonadati</taxon>
        <taxon>Pseudomonadota</taxon>
        <taxon>Alphaproteobacteria</taxon>
        <taxon>Hyphomicrobiales</taxon>
        <taxon>Reyranellaceae</taxon>
        <taxon>Reyranella</taxon>
    </lineage>
</organism>
<proteinExistence type="predicted"/>
<reference evidence="1 2" key="1">
    <citation type="submission" date="2019-07" db="EMBL/GenBank/DDBJ databases">
        <title>Whole genome shotgun sequence of Reyranella soli NBRC 108950.</title>
        <authorList>
            <person name="Hosoyama A."/>
            <person name="Uohara A."/>
            <person name="Ohji S."/>
            <person name="Ichikawa N."/>
        </authorList>
    </citation>
    <scope>NUCLEOTIDE SEQUENCE [LARGE SCALE GENOMIC DNA]</scope>
    <source>
        <strain evidence="1 2">NBRC 108950</strain>
    </source>
</reference>
<dbReference type="RefSeq" id="WP_147157090.1">
    <property type="nucleotide sequence ID" value="NZ_BKAJ01000257.1"/>
</dbReference>
<gene>
    <name evidence="1" type="ORF">RSO01_89710</name>
</gene>
<dbReference type="OrthoDB" id="8481856at2"/>
<dbReference type="EMBL" id="BKAJ01000257">
    <property type="protein sequence ID" value="GEP61805.1"/>
    <property type="molecule type" value="Genomic_DNA"/>
</dbReference>
<evidence type="ECO:0000313" key="1">
    <source>
        <dbReference type="EMBL" id="GEP61805.1"/>
    </source>
</evidence>
<protein>
    <submittedName>
        <fullName evidence="1">Uncharacterized protein</fullName>
    </submittedName>
</protein>
<dbReference type="Proteomes" id="UP000321058">
    <property type="component" value="Unassembled WGS sequence"/>
</dbReference>